<evidence type="ECO:0000256" key="2">
    <source>
        <dbReference type="SAM" id="MobiDB-lite"/>
    </source>
</evidence>
<dbReference type="Pfam" id="PF07261">
    <property type="entry name" value="DnaB_2"/>
    <property type="match status" value="1"/>
</dbReference>
<evidence type="ECO:0000256" key="1">
    <source>
        <dbReference type="ARBA" id="ARBA00093462"/>
    </source>
</evidence>
<dbReference type="Pfam" id="PF06970">
    <property type="entry name" value="RepA_N"/>
    <property type="match status" value="1"/>
</dbReference>
<accession>A0A2B9DYZ7</accession>
<feature type="domain" description="DnaB/C C-terminal" evidence="4">
    <location>
        <begin position="231"/>
        <end position="301"/>
    </location>
</feature>
<comment type="caution">
    <text evidence="5">The sequence shown here is derived from an EMBL/GenBank/DDBJ whole genome shotgun (WGS) entry which is preliminary data.</text>
</comment>
<organism evidence="5 6">
    <name type="scientific">Bacillus cereus</name>
    <dbReference type="NCBI Taxonomy" id="1396"/>
    <lineage>
        <taxon>Bacteria</taxon>
        <taxon>Bacillati</taxon>
        <taxon>Bacillota</taxon>
        <taxon>Bacilli</taxon>
        <taxon>Bacillales</taxon>
        <taxon>Bacillaceae</taxon>
        <taxon>Bacillus</taxon>
        <taxon>Bacillus cereus group</taxon>
    </lineage>
</organism>
<feature type="compositionally biased region" description="Polar residues" evidence="2">
    <location>
        <begin position="168"/>
        <end position="181"/>
    </location>
</feature>
<feature type="compositionally biased region" description="Basic and acidic residues" evidence="2">
    <location>
        <begin position="139"/>
        <end position="167"/>
    </location>
</feature>
<evidence type="ECO:0000313" key="6">
    <source>
        <dbReference type="Proteomes" id="UP000222054"/>
    </source>
</evidence>
<proteinExistence type="inferred from homology"/>
<comment type="similarity">
    <text evidence="1">Belongs to the DnaB/DnaD family.</text>
</comment>
<feature type="domain" description="Replication initiator A N-terminal" evidence="3">
    <location>
        <begin position="19"/>
        <end position="98"/>
    </location>
</feature>
<feature type="region of interest" description="Disordered" evidence="2">
    <location>
        <begin position="139"/>
        <end position="193"/>
    </location>
</feature>
<dbReference type="InterPro" id="IPR006343">
    <property type="entry name" value="DnaB/C_C"/>
</dbReference>
<gene>
    <name evidence="5" type="ORF">CN958_16210</name>
</gene>
<evidence type="ECO:0000259" key="3">
    <source>
        <dbReference type="Pfam" id="PF06970"/>
    </source>
</evidence>
<protein>
    <submittedName>
        <fullName evidence="5">Uncharacterized protein</fullName>
    </submittedName>
</protein>
<feature type="region of interest" description="Disordered" evidence="2">
    <location>
        <begin position="305"/>
        <end position="370"/>
    </location>
</feature>
<evidence type="ECO:0000313" key="5">
    <source>
        <dbReference type="EMBL" id="PGM92331.1"/>
    </source>
</evidence>
<dbReference type="AlphaFoldDB" id="A0A2B9DYZ7"/>
<dbReference type="RefSeq" id="WP_098777585.1">
    <property type="nucleotide sequence ID" value="NZ_NUHO01000062.1"/>
</dbReference>
<feature type="compositionally biased region" description="Basic and acidic residues" evidence="2">
    <location>
        <begin position="355"/>
        <end position="370"/>
    </location>
</feature>
<evidence type="ECO:0000259" key="4">
    <source>
        <dbReference type="Pfam" id="PF07261"/>
    </source>
</evidence>
<dbReference type="EMBL" id="NUHO01000062">
    <property type="protein sequence ID" value="PGM92331.1"/>
    <property type="molecule type" value="Genomic_DNA"/>
</dbReference>
<sequence>MSKSNKERRINGMKASTDLYFQLFQHLFYEPKYRKLSNNARVLYSILRDRYKLSIQTSRMKDTFIDEDGNIFCILDNTELSYLLTVSEPTAIKAKKELHTVGLLDEEPVKDEANRLYVLEPELTTDNWTHMSELDELRKQKKEKKDERIKKLKEKKQAEKAQKKDSEPQSTIGDLNNFSHQENGDSEKNGDLNNFSHVTKESLENTKVFTIQNDITYFSKYVGKSISDLIIDFYNQYFKTTKYAKIELTKMCEEENALLVFESIKRAIDGEADKPIAYIKKTIANWNTAKCDTFEDIQKYEEKHRNNKKQIKAKGSYTPKNKTVRKEMVPEWVGEEDNTSSAVEDNGQVPENLEENQKRLDEVLKKYKRD</sequence>
<reference evidence="5 6" key="1">
    <citation type="submission" date="2017-09" db="EMBL/GenBank/DDBJ databases">
        <title>Large-scale bioinformatics analysis of Bacillus genomes uncovers conserved roles of natural products in bacterial physiology.</title>
        <authorList>
            <consortium name="Agbiome Team Llc"/>
            <person name="Bleich R.M."/>
            <person name="Grubbs K.J."/>
            <person name="Santa Maria K.C."/>
            <person name="Allen S.E."/>
            <person name="Farag S."/>
            <person name="Shank E.A."/>
            <person name="Bowers A."/>
        </authorList>
    </citation>
    <scope>NUCLEOTIDE SEQUENCE [LARGE SCALE GENOMIC DNA]</scope>
    <source>
        <strain evidence="5 6">AFS053130</strain>
    </source>
</reference>
<dbReference type="Proteomes" id="UP000222054">
    <property type="component" value="Unassembled WGS sequence"/>
</dbReference>
<name>A0A2B9DYZ7_BACCE</name>
<dbReference type="InterPro" id="IPR010724">
    <property type="entry name" value="RepA_N"/>
</dbReference>